<dbReference type="EMBL" id="OU893347">
    <property type="protein sequence ID" value="CAG9786580.1"/>
    <property type="molecule type" value="Genomic_DNA"/>
</dbReference>
<protein>
    <submittedName>
        <fullName evidence="1">Uncharacterized protein</fullName>
    </submittedName>
</protein>
<organism evidence="1 2">
    <name type="scientific">Diatraea saccharalis</name>
    <name type="common">sugarcane borer</name>
    <dbReference type="NCBI Taxonomy" id="40085"/>
    <lineage>
        <taxon>Eukaryota</taxon>
        <taxon>Metazoa</taxon>
        <taxon>Ecdysozoa</taxon>
        <taxon>Arthropoda</taxon>
        <taxon>Hexapoda</taxon>
        <taxon>Insecta</taxon>
        <taxon>Pterygota</taxon>
        <taxon>Neoptera</taxon>
        <taxon>Endopterygota</taxon>
        <taxon>Lepidoptera</taxon>
        <taxon>Glossata</taxon>
        <taxon>Ditrysia</taxon>
        <taxon>Pyraloidea</taxon>
        <taxon>Crambidae</taxon>
        <taxon>Crambinae</taxon>
        <taxon>Diatraea</taxon>
    </lineage>
</organism>
<sequence>MCYEYNIPGDTTWWLVPAYANTVAESCAVRPGCTYNVQLTAHPWDGKTIIGQTIQLDECVAGVCSCAHSPRLPTPVVSATTIVVQGKIMVNVSWTLPLPKFPQRLPKGLNKQSYAISIGKQMVTDVHPAPWFLNTVLRHVDTDGLVLNGDQPRWLLLPIIEKDRGPKRGGRGGKLTLDIKLLARVNLIDDRGCIGPAGNATAYGKQ</sequence>
<dbReference type="OrthoDB" id="7387316at2759"/>
<gene>
    <name evidence="1" type="ORF">DIATSA_LOCUS4521</name>
</gene>
<proteinExistence type="predicted"/>
<evidence type="ECO:0000313" key="1">
    <source>
        <dbReference type="EMBL" id="CAG9786580.1"/>
    </source>
</evidence>
<dbReference type="Proteomes" id="UP001153714">
    <property type="component" value="Chromosome 16"/>
</dbReference>
<keyword evidence="2" id="KW-1185">Reference proteome</keyword>
<dbReference type="AlphaFoldDB" id="A0A9N9QZM0"/>
<accession>A0A9N9QZM0</accession>
<name>A0A9N9QZM0_9NEOP</name>
<evidence type="ECO:0000313" key="2">
    <source>
        <dbReference type="Proteomes" id="UP001153714"/>
    </source>
</evidence>
<reference evidence="1" key="1">
    <citation type="submission" date="2021-12" db="EMBL/GenBank/DDBJ databases">
        <authorList>
            <person name="King R."/>
        </authorList>
    </citation>
    <scope>NUCLEOTIDE SEQUENCE</scope>
</reference>
<reference evidence="1" key="2">
    <citation type="submission" date="2022-10" db="EMBL/GenBank/DDBJ databases">
        <authorList>
            <consortium name="ENA_rothamsted_submissions"/>
            <consortium name="culmorum"/>
            <person name="King R."/>
        </authorList>
    </citation>
    <scope>NUCLEOTIDE SEQUENCE</scope>
</reference>